<evidence type="ECO:0000313" key="1">
    <source>
        <dbReference type="EMBL" id="NJB91162.1"/>
    </source>
</evidence>
<dbReference type="Proteomes" id="UP000535078">
    <property type="component" value="Unassembled WGS sequence"/>
</dbReference>
<accession>A0A7X5XWM3</accession>
<evidence type="ECO:0000313" key="2">
    <source>
        <dbReference type="Proteomes" id="UP000535078"/>
    </source>
</evidence>
<name>A0A7X5XWM3_9SPHN</name>
<comment type="caution">
    <text evidence="1">The sequence shown here is derived from an EMBL/GenBank/DDBJ whole genome shotgun (WGS) entry which is preliminary data.</text>
</comment>
<organism evidence="1 2">
    <name type="scientific">Sphingopyxis italica</name>
    <dbReference type="NCBI Taxonomy" id="1129133"/>
    <lineage>
        <taxon>Bacteria</taxon>
        <taxon>Pseudomonadati</taxon>
        <taxon>Pseudomonadota</taxon>
        <taxon>Alphaproteobacteria</taxon>
        <taxon>Sphingomonadales</taxon>
        <taxon>Sphingomonadaceae</taxon>
        <taxon>Sphingopyxis</taxon>
    </lineage>
</organism>
<dbReference type="EMBL" id="JAATIT010000004">
    <property type="protein sequence ID" value="NJB91162.1"/>
    <property type="molecule type" value="Genomic_DNA"/>
</dbReference>
<keyword evidence="2" id="KW-1185">Reference proteome</keyword>
<dbReference type="AlphaFoldDB" id="A0A7X5XWM3"/>
<protein>
    <submittedName>
        <fullName evidence="1">Uncharacterized protein</fullName>
    </submittedName>
</protein>
<gene>
    <name evidence="1" type="ORF">GGR90_003364</name>
</gene>
<dbReference type="RefSeq" id="WP_167922496.1">
    <property type="nucleotide sequence ID" value="NZ_JAATIT010000004.1"/>
</dbReference>
<sequence length="147" mass="16511">MKDSIRTSIPFSLLLGEPCATYKDGATIYDTSPSCYRFGPPKRFKGVWLYEFEGSTFLEGATSVPTSRPAYQDTAWLNYDPESINPGLDFNGYDTARDCYPIHAFEIEFIGQRSPEGHGHMGIFGSEIWVQKMLSAKSLSPPECNKY</sequence>
<proteinExistence type="predicted"/>
<reference evidence="1 2" key="1">
    <citation type="submission" date="2020-03" db="EMBL/GenBank/DDBJ databases">
        <title>Genomic Encyclopedia of Type Strains, Phase IV (KMG-IV): sequencing the most valuable type-strain genomes for metagenomic binning, comparative biology and taxonomic classification.</title>
        <authorList>
            <person name="Goeker M."/>
        </authorList>
    </citation>
    <scope>NUCLEOTIDE SEQUENCE [LARGE SCALE GENOMIC DNA]</scope>
    <source>
        <strain evidence="1 2">DSM 25229</strain>
    </source>
</reference>